<proteinExistence type="predicted"/>
<evidence type="ECO:0000313" key="2">
    <source>
        <dbReference type="Proteomes" id="UP000603940"/>
    </source>
</evidence>
<comment type="caution">
    <text evidence="1">The sequence shown here is derived from an EMBL/GenBank/DDBJ whole genome shotgun (WGS) entry which is preliminary data.</text>
</comment>
<gene>
    <name evidence="1" type="ORF">IBL25_14840</name>
</gene>
<dbReference type="PROSITE" id="PS51257">
    <property type="entry name" value="PROKAR_LIPOPROTEIN"/>
    <property type="match status" value="1"/>
</dbReference>
<keyword evidence="2" id="KW-1185">Reference proteome</keyword>
<evidence type="ECO:0008006" key="3">
    <source>
        <dbReference type="Google" id="ProtNLM"/>
    </source>
</evidence>
<accession>A0ABR7R8Z2</accession>
<name>A0ABR7R8Z2_9PROT</name>
<protein>
    <recommendedName>
        <fullName evidence="3">Lipoprotein</fullName>
    </recommendedName>
</protein>
<reference evidence="1 2" key="1">
    <citation type="journal article" date="2009" name="Int. J. Syst. Evol. Microbiol.">
        <title>Transfer of Teichococcus ludipueritiae and Muricoccus roseus to the genus Roseomonas, as Roseomonas ludipueritiae comb. nov. and Roseomonas rosea comb. nov., respectively, and emended description of the genus Roseomonas.</title>
        <authorList>
            <person name="Sanchez-Porro C."/>
            <person name="Gallego V."/>
            <person name="Busse H.J."/>
            <person name="Kampfer P."/>
            <person name="Ventosa A."/>
        </authorList>
    </citation>
    <scope>NUCLEOTIDE SEQUENCE [LARGE SCALE GENOMIC DNA]</scope>
    <source>
        <strain evidence="1 2">DSM 14915</strain>
    </source>
</reference>
<evidence type="ECO:0000313" key="1">
    <source>
        <dbReference type="EMBL" id="MBC9178220.1"/>
    </source>
</evidence>
<dbReference type="Proteomes" id="UP000603940">
    <property type="component" value="Unassembled WGS sequence"/>
</dbReference>
<dbReference type="EMBL" id="JACTUZ010000067">
    <property type="protein sequence ID" value="MBC9178220.1"/>
    <property type="molecule type" value="Genomic_DNA"/>
</dbReference>
<dbReference type="RefSeq" id="WP_187779325.1">
    <property type="nucleotide sequence ID" value="NZ_JACTUZ010000067.1"/>
</dbReference>
<sequence>MLIRAGLTLMLVTILAGCSGQFVNPLNSLSGVTVGSRYGGGTLGGIDNQREGGMRNLYGWR</sequence>
<organism evidence="1 2">
    <name type="scientific">Pseudoroseomonas ludipueritiae</name>
    <dbReference type="NCBI Taxonomy" id="198093"/>
    <lineage>
        <taxon>Bacteria</taxon>
        <taxon>Pseudomonadati</taxon>
        <taxon>Pseudomonadota</taxon>
        <taxon>Alphaproteobacteria</taxon>
        <taxon>Acetobacterales</taxon>
        <taxon>Acetobacteraceae</taxon>
        <taxon>Pseudoroseomonas</taxon>
    </lineage>
</organism>